<evidence type="ECO:0000313" key="2">
    <source>
        <dbReference type="EMBL" id="GGL32560.1"/>
    </source>
</evidence>
<dbReference type="OrthoDB" id="147060at2157"/>
<evidence type="ECO:0008006" key="4">
    <source>
        <dbReference type="Google" id="ProtNLM"/>
    </source>
</evidence>
<sequence length="562" mass="55941">MTRPFPAIDDALGRAAARLPDWPVPAPDGLAATLDDLGWRTAPEGLARLAAACGLLALLAFPALAVAPLVGLVAVTYAVAVGYAVLRVPDLALALHGSRVVGSGPAFVARLALRVRLDPSAEAAAAFAARTGDGPLAEALARRIRATAGTPETALDAVTDDLSDPGLRRAVALVHAAVETPAADRGRVLDRALAAARDATERHVREGVRAVRGPVNAVYAFGVVLPLALVGLVPVAPAAGVALPLGTVALVYDVFLPLALVGAAAWVLAHRPAVFPAGRADTAAGVDRRRAAGLGLGAALLAAVGTLVLDVAWALPVAAPCCGVGVALAVAARPAVDLDDHARAVSVGLPDAVAVVGRRLAGGDPPETAVAAAGTTIPGPTGELFAAADRTRRALGRPLEDAFFGRHGVVGPEHGTRVSGTLGLLLDAASGGRAGGRVLAEVADGLDAVQRLENDARADLADLADTLVRTGGLFAPVVAGVTVTLAGHVGSLEDATGSVLPVASLGLVVGVYVAWSAVVLTALGVCLDGGVRRAQLAFRVGTALASAGACYACAAAAAALLL</sequence>
<organism evidence="2 3">
    <name type="scientific">Halarchaeum grantii</name>
    <dbReference type="NCBI Taxonomy" id="1193105"/>
    <lineage>
        <taxon>Archaea</taxon>
        <taxon>Methanobacteriati</taxon>
        <taxon>Methanobacteriota</taxon>
        <taxon>Stenosarchaea group</taxon>
        <taxon>Halobacteria</taxon>
        <taxon>Halobacteriales</taxon>
        <taxon>Halobacteriaceae</taxon>
    </lineage>
</organism>
<feature type="transmembrane region" description="Helical" evidence="1">
    <location>
        <begin position="218"/>
        <end position="243"/>
    </location>
</feature>
<comment type="caution">
    <text evidence="2">The sequence shown here is derived from an EMBL/GenBank/DDBJ whole genome shotgun (WGS) entry which is preliminary data.</text>
</comment>
<feature type="transmembrane region" description="Helical" evidence="1">
    <location>
        <begin position="502"/>
        <end position="524"/>
    </location>
</feature>
<reference evidence="2 3" key="1">
    <citation type="journal article" date="2019" name="Int. J. Syst. Evol. Microbiol.">
        <title>The Global Catalogue of Microorganisms (GCM) 10K type strain sequencing project: providing services to taxonomists for standard genome sequencing and annotation.</title>
        <authorList>
            <consortium name="The Broad Institute Genomics Platform"/>
            <consortium name="The Broad Institute Genome Sequencing Center for Infectious Disease"/>
            <person name="Wu L."/>
            <person name="Ma J."/>
        </authorList>
    </citation>
    <scope>NUCLEOTIDE SEQUENCE [LARGE SCALE GENOMIC DNA]</scope>
    <source>
        <strain evidence="2 3">JCM 19585</strain>
    </source>
</reference>
<dbReference type="Proteomes" id="UP000628840">
    <property type="component" value="Unassembled WGS sequence"/>
</dbReference>
<feature type="transmembrane region" description="Helical" evidence="1">
    <location>
        <begin position="249"/>
        <end position="269"/>
    </location>
</feature>
<feature type="transmembrane region" description="Helical" evidence="1">
    <location>
        <begin position="536"/>
        <end position="561"/>
    </location>
</feature>
<feature type="transmembrane region" description="Helical" evidence="1">
    <location>
        <begin position="315"/>
        <end position="336"/>
    </location>
</feature>
<keyword evidence="1" id="KW-0472">Membrane</keyword>
<feature type="transmembrane region" description="Helical" evidence="1">
    <location>
        <begin position="473"/>
        <end position="490"/>
    </location>
</feature>
<evidence type="ECO:0000256" key="1">
    <source>
        <dbReference type="SAM" id="Phobius"/>
    </source>
</evidence>
<evidence type="ECO:0000313" key="3">
    <source>
        <dbReference type="Proteomes" id="UP000628840"/>
    </source>
</evidence>
<accession>A0A830EUU8</accession>
<keyword evidence="1" id="KW-0812">Transmembrane</keyword>
<keyword evidence="3" id="KW-1185">Reference proteome</keyword>
<feature type="transmembrane region" description="Helical" evidence="1">
    <location>
        <begin position="290"/>
        <end position="309"/>
    </location>
</feature>
<dbReference type="AlphaFoldDB" id="A0A830EUU8"/>
<dbReference type="EMBL" id="BMPF01000002">
    <property type="protein sequence ID" value="GGL32560.1"/>
    <property type="molecule type" value="Genomic_DNA"/>
</dbReference>
<feature type="transmembrane region" description="Helical" evidence="1">
    <location>
        <begin position="69"/>
        <end position="86"/>
    </location>
</feature>
<gene>
    <name evidence="2" type="ORF">GCM10009037_15250</name>
</gene>
<dbReference type="RefSeq" id="WP_188882011.1">
    <property type="nucleotide sequence ID" value="NZ_BMPF01000002.1"/>
</dbReference>
<proteinExistence type="predicted"/>
<name>A0A830EUU8_9EURY</name>
<protein>
    <recommendedName>
        <fullName evidence="4">Type II secretion system protein</fullName>
    </recommendedName>
</protein>
<keyword evidence="1" id="KW-1133">Transmembrane helix</keyword>